<keyword evidence="1" id="KW-0464">Manganese</keyword>
<keyword evidence="4" id="KW-1185">Reference proteome</keyword>
<reference evidence="3" key="1">
    <citation type="submission" date="2020-11" db="EMBL/GenBank/DDBJ databases">
        <title>Isolation and identification of active actinomycetes.</title>
        <authorList>
            <person name="Yu B."/>
        </authorList>
    </citation>
    <scope>NUCLEOTIDE SEQUENCE</scope>
    <source>
        <strain evidence="3">NEAU-YB345</strain>
    </source>
</reference>
<dbReference type="RefSeq" id="WP_196194444.1">
    <property type="nucleotide sequence ID" value="NZ_JADPRT010000005.1"/>
</dbReference>
<dbReference type="InterPro" id="IPR011650">
    <property type="entry name" value="Peptidase_M20_dimer"/>
</dbReference>
<gene>
    <name evidence="3" type="ORF">I2501_14790</name>
</gene>
<dbReference type="InterPro" id="IPR017439">
    <property type="entry name" value="Amidohydrolase"/>
</dbReference>
<dbReference type="CDD" id="cd03886">
    <property type="entry name" value="M20_Acy1"/>
    <property type="match status" value="1"/>
</dbReference>
<dbReference type="Pfam" id="PF07687">
    <property type="entry name" value="M20_dimer"/>
    <property type="match status" value="1"/>
</dbReference>
<dbReference type="PANTHER" id="PTHR11014:SF63">
    <property type="entry name" value="METALLOPEPTIDASE, PUTATIVE (AFU_ORTHOLOGUE AFUA_6G09600)-RELATED"/>
    <property type="match status" value="1"/>
</dbReference>
<feature type="binding site" evidence="1">
    <location>
        <position position="381"/>
    </location>
    <ligand>
        <name>Mn(2+)</name>
        <dbReference type="ChEBI" id="CHEBI:29035"/>
        <label>2</label>
    </ligand>
</feature>
<dbReference type="SUPFAM" id="SSF53187">
    <property type="entry name" value="Zn-dependent exopeptidases"/>
    <property type="match status" value="1"/>
</dbReference>
<dbReference type="SUPFAM" id="SSF55031">
    <property type="entry name" value="Bacterial exopeptidase dimerisation domain"/>
    <property type="match status" value="1"/>
</dbReference>
<proteinExistence type="predicted"/>
<comment type="caution">
    <text evidence="3">The sequence shown here is derived from an EMBL/GenBank/DDBJ whole genome shotgun (WGS) entry which is preliminary data.</text>
</comment>
<name>A0A931FF12_9ACTN</name>
<sequence length="412" mass="43310">MGLLDDARAMAPELVALRRAVHQEPEVGLYLPRTQERILEGLEGVPGTTVTTGRALSSVTAVLRGSRPGPTVLLRADMDALPLTERADVPYRSRDDSAMHACGHDLHTAMLVGAAHLLAARADRMAGQVVLMFQPGEEGGDGARLMLDEGVLEAGQAAVPVDGPETSRSLPVAAYALHVSSRHWARGQFATRPGAVMAASDRLVVTVHGTGGHGSAPHHARNPIPAACAMVGELSGVMVRSLDPMEPVTFSVGAIHAGTAANIIPETASFQATVRTFSQDAGDRLAAAVTTLCRGVAEAHGVTAEVRYLREYPPTIATPAESAFAADVARELFGEERYEEMRQPLTAAEDFSRVLARVPGTVVQLGATPEGQDHRSAPGNHSPHVVFDDSLVADGAALYAGLALQRLSEHGN</sequence>
<dbReference type="AlphaFoldDB" id="A0A931FF12"/>
<dbReference type="NCBIfam" id="TIGR01891">
    <property type="entry name" value="amidohydrolases"/>
    <property type="match status" value="1"/>
</dbReference>
<comment type="cofactor">
    <cofactor evidence="1">
        <name>Mn(2+)</name>
        <dbReference type="ChEBI" id="CHEBI:29035"/>
    </cofactor>
    <text evidence="1">The Mn(2+) ion enhances activity.</text>
</comment>
<dbReference type="Proteomes" id="UP000657385">
    <property type="component" value="Unassembled WGS sequence"/>
</dbReference>
<dbReference type="GO" id="GO:0016787">
    <property type="term" value="F:hydrolase activity"/>
    <property type="evidence" value="ECO:0007669"/>
    <property type="project" value="InterPro"/>
</dbReference>
<evidence type="ECO:0000256" key="1">
    <source>
        <dbReference type="PIRSR" id="PIRSR005962-1"/>
    </source>
</evidence>
<dbReference type="Gene3D" id="3.40.630.10">
    <property type="entry name" value="Zn peptidases"/>
    <property type="match status" value="1"/>
</dbReference>
<accession>A0A931FF12</accession>
<dbReference type="GO" id="GO:0046872">
    <property type="term" value="F:metal ion binding"/>
    <property type="evidence" value="ECO:0007669"/>
    <property type="project" value="UniProtKB-KW"/>
</dbReference>
<evidence type="ECO:0000259" key="2">
    <source>
        <dbReference type="Pfam" id="PF07687"/>
    </source>
</evidence>
<dbReference type="PIRSF" id="PIRSF005962">
    <property type="entry name" value="Pept_M20D_amidohydro"/>
    <property type="match status" value="1"/>
</dbReference>
<dbReference type="InterPro" id="IPR036264">
    <property type="entry name" value="Bact_exopeptidase_dim_dom"/>
</dbReference>
<evidence type="ECO:0000313" key="3">
    <source>
        <dbReference type="EMBL" id="MBF9069291.1"/>
    </source>
</evidence>
<feature type="binding site" evidence="1">
    <location>
        <position position="138"/>
    </location>
    <ligand>
        <name>Mn(2+)</name>
        <dbReference type="ChEBI" id="CHEBI:29035"/>
        <label>2</label>
    </ligand>
</feature>
<dbReference type="EMBL" id="JADPRT010000005">
    <property type="protein sequence ID" value="MBF9069291.1"/>
    <property type="molecule type" value="Genomic_DNA"/>
</dbReference>
<organism evidence="3 4">
    <name type="scientific">Streptacidiphilus fuscans</name>
    <dbReference type="NCBI Taxonomy" id="2789292"/>
    <lineage>
        <taxon>Bacteria</taxon>
        <taxon>Bacillati</taxon>
        <taxon>Actinomycetota</taxon>
        <taxon>Actinomycetes</taxon>
        <taxon>Kitasatosporales</taxon>
        <taxon>Streptomycetaceae</taxon>
        <taxon>Streptacidiphilus</taxon>
    </lineage>
</organism>
<dbReference type="PANTHER" id="PTHR11014">
    <property type="entry name" value="PEPTIDASE M20 FAMILY MEMBER"/>
    <property type="match status" value="1"/>
</dbReference>
<dbReference type="Pfam" id="PF01546">
    <property type="entry name" value="Peptidase_M20"/>
    <property type="match status" value="1"/>
</dbReference>
<dbReference type="Gene3D" id="3.30.70.360">
    <property type="match status" value="1"/>
</dbReference>
<feature type="binding site" evidence="1">
    <location>
        <position position="178"/>
    </location>
    <ligand>
        <name>Mn(2+)</name>
        <dbReference type="ChEBI" id="CHEBI:29035"/>
        <label>2</label>
    </ligand>
</feature>
<evidence type="ECO:0000313" key="4">
    <source>
        <dbReference type="Proteomes" id="UP000657385"/>
    </source>
</evidence>
<feature type="binding site" evidence="1">
    <location>
        <position position="104"/>
    </location>
    <ligand>
        <name>Mn(2+)</name>
        <dbReference type="ChEBI" id="CHEBI:29035"/>
        <label>2</label>
    </ligand>
</feature>
<keyword evidence="1" id="KW-0479">Metal-binding</keyword>
<dbReference type="InterPro" id="IPR002933">
    <property type="entry name" value="Peptidase_M20"/>
</dbReference>
<protein>
    <submittedName>
        <fullName evidence="3">Amidohydrolase</fullName>
    </submittedName>
</protein>
<feature type="domain" description="Peptidase M20 dimerisation" evidence="2">
    <location>
        <begin position="204"/>
        <end position="295"/>
    </location>
</feature>
<feature type="binding site" evidence="1">
    <location>
        <position position="102"/>
    </location>
    <ligand>
        <name>Mn(2+)</name>
        <dbReference type="ChEBI" id="CHEBI:29035"/>
        <label>2</label>
    </ligand>
</feature>